<evidence type="ECO:0000256" key="2">
    <source>
        <dbReference type="SAM" id="MobiDB-lite"/>
    </source>
</evidence>
<keyword evidence="5" id="KW-1185">Reference proteome</keyword>
<evidence type="ECO:0000313" key="4">
    <source>
        <dbReference type="EMBL" id="EJZ83426.1"/>
    </source>
</evidence>
<dbReference type="eggNOG" id="ENOG50333JK">
    <property type="taxonomic scope" value="Bacteria"/>
</dbReference>
<sequence length="191" mass="20420">MGIWDNVSSMLGKGADAAGRFANATNLKFKLGEEQRKRRDLAAELGESLYETVAANPSLAVGRERILADMAACDAEIARIKEEVDRIAQENEALKAEAVSYSCPVCGSTLARNARFCSTCGTPLAPLSSDGWVSQSDEAAENKAQQPGSWQEPSCQDASRQPAPSVQQPGPTYVSVETSQPQPSRDEEGGR</sequence>
<dbReference type="InParanoid" id="K0YIX6"/>
<dbReference type="Proteomes" id="UP000006069">
    <property type="component" value="Unassembled WGS sequence"/>
</dbReference>
<feature type="domain" description="Zinc-ribbon" evidence="3">
    <location>
        <begin position="103"/>
        <end position="124"/>
    </location>
</feature>
<feature type="region of interest" description="Disordered" evidence="2">
    <location>
        <begin position="131"/>
        <end position="191"/>
    </location>
</feature>
<dbReference type="RefSeq" id="WP_009139145.1">
    <property type="nucleotide sequence ID" value="NZ_JH815198.1"/>
</dbReference>
<protein>
    <recommendedName>
        <fullName evidence="3">Zinc-ribbon domain-containing protein</fullName>
    </recommendedName>
</protein>
<keyword evidence="1" id="KW-0175">Coiled coil</keyword>
<proteinExistence type="predicted"/>
<dbReference type="AlphaFoldDB" id="K0YIX6"/>
<comment type="caution">
    <text evidence="4">The sequence shown here is derived from an EMBL/GenBank/DDBJ whole genome shotgun (WGS) entry which is preliminary data.</text>
</comment>
<evidence type="ECO:0000256" key="1">
    <source>
        <dbReference type="SAM" id="Coils"/>
    </source>
</evidence>
<feature type="coiled-coil region" evidence="1">
    <location>
        <begin position="70"/>
        <end position="97"/>
    </location>
</feature>
<dbReference type="OrthoDB" id="3194878at2"/>
<dbReference type="HOGENOM" id="CLU_1420600_0_0_11"/>
<organism evidence="4 5">
    <name type="scientific">Slackia piriformis YIT 12062</name>
    <dbReference type="NCBI Taxonomy" id="742818"/>
    <lineage>
        <taxon>Bacteria</taxon>
        <taxon>Bacillati</taxon>
        <taxon>Actinomycetota</taxon>
        <taxon>Coriobacteriia</taxon>
        <taxon>Eggerthellales</taxon>
        <taxon>Eggerthellaceae</taxon>
        <taxon>Slackia</taxon>
    </lineage>
</organism>
<evidence type="ECO:0000313" key="5">
    <source>
        <dbReference type="Proteomes" id="UP000006069"/>
    </source>
</evidence>
<evidence type="ECO:0000259" key="3">
    <source>
        <dbReference type="Pfam" id="PF13240"/>
    </source>
</evidence>
<gene>
    <name evidence="4" type="ORF">HMPREF9451_00931</name>
</gene>
<accession>K0YIX6</accession>
<dbReference type="PATRIC" id="fig|742818.3.peg.984"/>
<name>K0YIX6_9ACTN</name>
<feature type="compositionally biased region" description="Polar residues" evidence="2">
    <location>
        <begin position="131"/>
        <end position="183"/>
    </location>
</feature>
<dbReference type="InterPro" id="IPR026870">
    <property type="entry name" value="Zinc_ribbon_dom"/>
</dbReference>
<dbReference type="EMBL" id="ADMD01000007">
    <property type="protein sequence ID" value="EJZ83426.1"/>
    <property type="molecule type" value="Genomic_DNA"/>
</dbReference>
<reference evidence="4 5" key="1">
    <citation type="submission" date="2012-08" db="EMBL/GenBank/DDBJ databases">
        <title>The Genome Sequence of Slackia piriformis YIT 12062.</title>
        <authorList>
            <consortium name="The Broad Institute Genome Sequencing Platform"/>
            <person name="Earl A."/>
            <person name="Ward D."/>
            <person name="Feldgarden M."/>
            <person name="Gevers D."/>
            <person name="Morotomi M."/>
            <person name="Walker B."/>
            <person name="Young S.K."/>
            <person name="Zeng Q."/>
            <person name="Gargeya S."/>
            <person name="Fitzgerald M."/>
            <person name="Haas B."/>
            <person name="Abouelleil A."/>
            <person name="Alvarado L."/>
            <person name="Arachchi H.M."/>
            <person name="Berlin A.M."/>
            <person name="Chapman S.B."/>
            <person name="Goldberg J."/>
            <person name="Griggs A."/>
            <person name="Gujja S."/>
            <person name="Hansen M."/>
            <person name="Howarth C."/>
            <person name="Imamovic A."/>
            <person name="Larimer J."/>
            <person name="McCowen C."/>
            <person name="Montmayeur A."/>
            <person name="Murphy C."/>
            <person name="Neiman D."/>
            <person name="Pearson M."/>
            <person name="Priest M."/>
            <person name="Roberts A."/>
            <person name="Saif S."/>
            <person name="Shea T."/>
            <person name="Sisk P."/>
            <person name="Sykes S."/>
            <person name="Wortman J."/>
            <person name="Nusbaum C."/>
            <person name="Birren B."/>
        </authorList>
    </citation>
    <scope>NUCLEOTIDE SEQUENCE [LARGE SCALE GENOMIC DNA]</scope>
    <source>
        <strain evidence="4 5">YIT 12062</strain>
    </source>
</reference>
<dbReference type="Pfam" id="PF13240">
    <property type="entry name" value="Zn_Ribbon_1"/>
    <property type="match status" value="1"/>
</dbReference>